<sequence length="243" mass="27604">MKILIDGKEFSEEEKAAWIRKRIGKVLKNLKKTLPMTDDTDRLYESLTTLKAEMSYAEITSLIKTKLAFGKFAMKLAAVFSFGKRRAAITILSADGITAAKFSKVIDALMLEDSEEHRRANLAACPDHYALRPLNDTLEVIETAGCTPVPTQFYITFNDETGLKEPRNFDYPFQSTGIAKLKDGTIIGGVRHQFKDTSTGIEVRTLVEFPRLCPKIILKEHQKHLAVEWSNWIMWAIQNQSRY</sequence>
<keyword evidence="2" id="KW-1185">Reference proteome</keyword>
<organism evidence="1 2">
    <name type="scientific">Dielma fastidiosa</name>
    <dbReference type="NCBI Taxonomy" id="1034346"/>
    <lineage>
        <taxon>Bacteria</taxon>
        <taxon>Bacillati</taxon>
        <taxon>Bacillota</taxon>
        <taxon>Erysipelotrichia</taxon>
        <taxon>Erysipelotrichales</taxon>
        <taxon>Erysipelotrichaceae</taxon>
        <taxon>Dielma</taxon>
    </lineage>
</organism>
<evidence type="ECO:0000313" key="1">
    <source>
        <dbReference type="EMBL" id="PXX78920.1"/>
    </source>
</evidence>
<accession>A0A318KMW4</accession>
<name>A0A318KMW4_9FIRM</name>
<gene>
    <name evidence="1" type="ORF">DES51_10637</name>
</gene>
<proteinExistence type="predicted"/>
<evidence type="ECO:0000313" key="2">
    <source>
        <dbReference type="Proteomes" id="UP000247612"/>
    </source>
</evidence>
<comment type="caution">
    <text evidence="1">The sequence shown here is derived from an EMBL/GenBank/DDBJ whole genome shotgun (WGS) entry which is preliminary data.</text>
</comment>
<dbReference type="Proteomes" id="UP000247612">
    <property type="component" value="Unassembled WGS sequence"/>
</dbReference>
<dbReference type="RefSeq" id="WP_022937408.1">
    <property type="nucleotide sequence ID" value="NZ_CABKRQ010000003.1"/>
</dbReference>
<dbReference type="EMBL" id="QJKH01000006">
    <property type="protein sequence ID" value="PXX78920.1"/>
    <property type="molecule type" value="Genomic_DNA"/>
</dbReference>
<dbReference type="OrthoDB" id="2284173at2"/>
<dbReference type="AlphaFoldDB" id="A0A318KMW4"/>
<protein>
    <submittedName>
        <fullName evidence="1">Uncharacterized protein</fullName>
    </submittedName>
</protein>
<dbReference type="STRING" id="1034346.GCA_000313565_01093"/>
<reference evidence="1 2" key="1">
    <citation type="submission" date="2018-05" db="EMBL/GenBank/DDBJ databases">
        <title>Genomic Encyclopedia of Type Strains, Phase IV (KMG-IV): sequencing the most valuable type-strain genomes for metagenomic binning, comparative biology and taxonomic classification.</title>
        <authorList>
            <person name="Goeker M."/>
        </authorList>
    </citation>
    <scope>NUCLEOTIDE SEQUENCE [LARGE SCALE GENOMIC DNA]</scope>
    <source>
        <strain evidence="1 2">JC118</strain>
    </source>
</reference>